<reference evidence="2" key="1">
    <citation type="submission" date="2024-05" db="EMBL/GenBank/DDBJ databases">
        <title>Isolation and characterization of Sporomusa carbonis sp. nov., a carboxydotrophic hydrogenogen in the genus of Sporomusa isolated from a charcoal burning pile.</title>
        <authorList>
            <person name="Boeer T."/>
            <person name="Rosenbaum F."/>
            <person name="Eysell L."/>
            <person name="Mueller V."/>
            <person name="Daniel R."/>
            <person name="Poehlein A."/>
        </authorList>
    </citation>
    <scope>NUCLEOTIDE SEQUENCE [LARGE SCALE GENOMIC DNA]</scope>
    <source>
        <strain evidence="2">DSM 10669</strain>
    </source>
</reference>
<name>A0ABZ3IS08_9FIRM</name>
<protein>
    <recommendedName>
        <fullName evidence="4">BFD-like [2Fe-2S] binding domain protein</fullName>
    </recommendedName>
</protein>
<evidence type="ECO:0008006" key="4">
    <source>
        <dbReference type="Google" id="ProtNLM"/>
    </source>
</evidence>
<evidence type="ECO:0000313" key="2">
    <source>
        <dbReference type="EMBL" id="XFO68466.1"/>
    </source>
</evidence>
<sequence>MNREQRLTAKLCSKFVQDAGEIVEEIIETSVAPGSQGQEQDKNLGSSCSCGCNC</sequence>
<feature type="region of interest" description="Disordered" evidence="1">
    <location>
        <begin position="31"/>
        <end position="54"/>
    </location>
</feature>
<dbReference type="EMBL" id="CP155573">
    <property type="protein sequence ID" value="XFO68466.1"/>
    <property type="molecule type" value="Genomic_DNA"/>
</dbReference>
<dbReference type="Proteomes" id="UP000216752">
    <property type="component" value="Chromosome"/>
</dbReference>
<evidence type="ECO:0000313" key="3">
    <source>
        <dbReference type="Proteomes" id="UP000216752"/>
    </source>
</evidence>
<organism evidence="2 3">
    <name type="scientific">Sporomusa silvacetica DSM 10669</name>
    <dbReference type="NCBI Taxonomy" id="1123289"/>
    <lineage>
        <taxon>Bacteria</taxon>
        <taxon>Bacillati</taxon>
        <taxon>Bacillota</taxon>
        <taxon>Negativicutes</taxon>
        <taxon>Selenomonadales</taxon>
        <taxon>Sporomusaceae</taxon>
        <taxon>Sporomusa</taxon>
    </lineage>
</organism>
<proteinExistence type="predicted"/>
<evidence type="ECO:0000256" key="1">
    <source>
        <dbReference type="SAM" id="MobiDB-lite"/>
    </source>
</evidence>
<accession>A0ABZ3IS08</accession>
<gene>
    <name evidence="2" type="ORF">SPSIL_046890</name>
</gene>
<keyword evidence="3" id="KW-1185">Reference proteome</keyword>